<dbReference type="GO" id="GO:0003677">
    <property type="term" value="F:DNA binding"/>
    <property type="evidence" value="ECO:0007669"/>
    <property type="project" value="UniProtKB-KW"/>
</dbReference>
<dbReference type="InterPro" id="IPR010985">
    <property type="entry name" value="Ribbon_hlx_hlx"/>
</dbReference>
<dbReference type="AlphaFoldDB" id="A0A941I3I5"/>
<organism evidence="2 3">
    <name type="scientific">Undibacterium baiyunense</name>
    <dbReference type="NCBI Taxonomy" id="2828731"/>
    <lineage>
        <taxon>Bacteria</taxon>
        <taxon>Pseudomonadati</taxon>
        <taxon>Pseudomonadota</taxon>
        <taxon>Betaproteobacteria</taxon>
        <taxon>Burkholderiales</taxon>
        <taxon>Oxalobacteraceae</taxon>
        <taxon>Undibacterium</taxon>
    </lineage>
</organism>
<dbReference type="RefSeq" id="WP_212684862.1">
    <property type="nucleotide sequence ID" value="NZ_JAGSPM010000007.1"/>
</dbReference>
<name>A0A941I3I5_9BURK</name>
<dbReference type="Proteomes" id="UP000680158">
    <property type="component" value="Unassembled WGS sequence"/>
</dbReference>
<evidence type="ECO:0000313" key="3">
    <source>
        <dbReference type="Proteomes" id="UP000680158"/>
    </source>
</evidence>
<keyword evidence="2" id="KW-0238">DNA-binding</keyword>
<dbReference type="InterPro" id="IPR013321">
    <property type="entry name" value="Arc_rbn_hlx_hlx"/>
</dbReference>
<dbReference type="Pfam" id="PF03869">
    <property type="entry name" value="Arc"/>
    <property type="match status" value="1"/>
</dbReference>
<dbReference type="InterPro" id="IPR005569">
    <property type="entry name" value="Arc_DNA-bd_dom"/>
</dbReference>
<accession>A0A941I3I5</accession>
<evidence type="ECO:0000313" key="2">
    <source>
        <dbReference type="EMBL" id="MBR7747472.1"/>
    </source>
</evidence>
<gene>
    <name evidence="2" type="ORF">KDM92_12840</name>
</gene>
<dbReference type="SUPFAM" id="SSF47598">
    <property type="entry name" value="Ribbon-helix-helix"/>
    <property type="match status" value="1"/>
</dbReference>
<dbReference type="GO" id="GO:0006355">
    <property type="term" value="P:regulation of DNA-templated transcription"/>
    <property type="evidence" value="ECO:0007669"/>
    <property type="project" value="InterPro"/>
</dbReference>
<dbReference type="EMBL" id="JAGSPM010000007">
    <property type="protein sequence ID" value="MBR7747472.1"/>
    <property type="molecule type" value="Genomic_DNA"/>
</dbReference>
<reference evidence="2 3" key="1">
    <citation type="submission" date="2021-04" db="EMBL/GenBank/DDBJ databases">
        <title>novel species isolated from subtropical streams in China.</title>
        <authorList>
            <person name="Lu H."/>
        </authorList>
    </citation>
    <scope>NUCLEOTIDE SEQUENCE [LARGE SCALE GENOMIC DNA]</scope>
    <source>
        <strain evidence="2 3">BYS107W</strain>
    </source>
</reference>
<proteinExistence type="predicted"/>
<dbReference type="Gene3D" id="1.10.1220.10">
    <property type="entry name" value="Met repressor-like"/>
    <property type="match status" value="1"/>
</dbReference>
<comment type="caution">
    <text evidence="2">The sequence shown here is derived from an EMBL/GenBank/DDBJ whole genome shotgun (WGS) entry which is preliminary data.</text>
</comment>
<feature type="domain" description="Arc-like DNA binding" evidence="1">
    <location>
        <begin position="11"/>
        <end position="55"/>
    </location>
</feature>
<evidence type="ECO:0000259" key="1">
    <source>
        <dbReference type="Pfam" id="PF03869"/>
    </source>
</evidence>
<keyword evidence="3" id="KW-1185">Reference proteome</keyword>
<sequence length="91" mass="10307">MENKKTSILQDEDKFMVRMPDGMRAELKKIAEKNNRSLNAEIIHRLASSLFVPADISSACEEIQPLDRVDFAVKVLKRAGFKVTLPTDKCD</sequence>
<protein>
    <submittedName>
        <fullName evidence="2">Arc family DNA-binding protein</fullName>
    </submittedName>
</protein>